<dbReference type="InterPro" id="IPR017937">
    <property type="entry name" value="Thioredoxin_CS"/>
</dbReference>
<sequence>MQKLMLSCSHLTCCAMRLRLTCSITERICGWCRCCLGIVIYPPHKFILMSRLSGLNNSTTSTIQGLENKVIFMSVLRRLKWLAFPLLSIAFNVQASTAPTQFNKAELEQRFAKLGLQVQDIKPADIKGLLEVQTSGGILFSSPDGEHFIAGTLYALGADGSYVDVLAQRQAPLNAKKLAALRDSMIEFKAPNEKYAITVFTDITCGYCVRLHSQVQDYNDLGITVRYLAYPRQGPKGQVADQMAAIWCSNDPKAAMHDAKVNRKTITADKDIAQCQQTIAQHYMLGHELGISGTPAIFLPNGEMVGGYLPAPQLLQRLQATQ</sequence>
<protein>
    <recommendedName>
        <fullName evidence="7">Thiol:disulfide interchange protein</fullName>
    </recommendedName>
</protein>
<comment type="caution">
    <text evidence="10">The sequence shown here is derived from an EMBL/GenBank/DDBJ whole genome shotgun (WGS) entry which is preliminary data.</text>
</comment>
<dbReference type="AlphaFoldDB" id="D2YCW0"/>
<name>D2YCW0_VIBMI</name>
<dbReference type="InterPro" id="IPR018950">
    <property type="entry name" value="DiS-bond_isomerase_DsbC/G_N"/>
</dbReference>
<reference evidence="10 11" key="1">
    <citation type="journal article" date="2009" name="BMC Evol. Biol.">
        <title>Genomic taxonomy of Vibrios.</title>
        <authorList>
            <person name="Thompson C.C."/>
            <person name="Vicente A.C."/>
            <person name="Souza R.C."/>
            <person name="Vasconcelos A.T."/>
            <person name="Vesth T."/>
            <person name="Alves N.Jr."/>
            <person name="Ussery D.W."/>
            <person name="Iida T."/>
            <person name="Thompson F.L."/>
        </authorList>
    </citation>
    <scope>NUCLEOTIDE SEQUENCE [LARGE SCALE GENOMIC DNA]</scope>
    <source>
        <strain evidence="10 11">VM603</strain>
    </source>
</reference>
<dbReference type="PANTHER" id="PTHR35272">
    <property type="entry name" value="THIOL:DISULFIDE INTERCHANGE PROTEIN DSBC-RELATED"/>
    <property type="match status" value="1"/>
</dbReference>
<feature type="domain" description="Thioredoxin-like fold" evidence="9">
    <location>
        <begin position="190"/>
        <end position="318"/>
    </location>
</feature>
<proteinExistence type="inferred from homology"/>
<comment type="function">
    <text evidence="7">Required for disulfide bond formation in some periplasmic proteins. Acts by transferring its disulfide bond to other proteins and is reduced in the process.</text>
</comment>
<evidence type="ECO:0000256" key="1">
    <source>
        <dbReference type="ARBA" id="ARBA00004418"/>
    </source>
</evidence>
<dbReference type="PANTHER" id="PTHR35272:SF3">
    <property type="entry name" value="THIOL:DISULFIDE INTERCHANGE PROTEIN DSBC"/>
    <property type="match status" value="1"/>
</dbReference>
<evidence type="ECO:0000313" key="10">
    <source>
        <dbReference type="EMBL" id="EEW07422.1"/>
    </source>
</evidence>
<evidence type="ECO:0000259" key="8">
    <source>
        <dbReference type="Pfam" id="PF10411"/>
    </source>
</evidence>
<keyword evidence="6 7" id="KW-0676">Redox-active center</keyword>
<dbReference type="InterPro" id="IPR036249">
    <property type="entry name" value="Thioredoxin-like_sf"/>
</dbReference>
<keyword evidence="5" id="KW-1015">Disulfide bond</keyword>
<dbReference type="NCBIfam" id="NF008129">
    <property type="entry name" value="PRK10877.1"/>
    <property type="match status" value="1"/>
</dbReference>
<dbReference type="Proteomes" id="UP000004827">
    <property type="component" value="Unassembled WGS sequence"/>
</dbReference>
<dbReference type="CDD" id="cd03020">
    <property type="entry name" value="DsbA_DsbC_DsbG"/>
    <property type="match status" value="1"/>
</dbReference>
<gene>
    <name evidence="10" type="ORF">VMB_13570</name>
</gene>
<dbReference type="InterPro" id="IPR009094">
    <property type="entry name" value="DiS-bond_isomerase_DsbC/G_N_sf"/>
</dbReference>
<dbReference type="GO" id="GO:0042597">
    <property type="term" value="C:periplasmic space"/>
    <property type="evidence" value="ECO:0007669"/>
    <property type="project" value="UniProtKB-SubCell"/>
</dbReference>
<evidence type="ECO:0000256" key="4">
    <source>
        <dbReference type="ARBA" id="ARBA00022764"/>
    </source>
</evidence>
<dbReference type="Gene3D" id="3.40.30.10">
    <property type="entry name" value="Glutaredoxin"/>
    <property type="match status" value="1"/>
</dbReference>
<dbReference type="InterPro" id="IPR051470">
    <property type="entry name" value="Thiol:disulfide_interchange"/>
</dbReference>
<comment type="subcellular location">
    <subcellularLocation>
        <location evidence="1 7">Periplasm</location>
    </subcellularLocation>
</comment>
<keyword evidence="3 7" id="KW-0732">Signal</keyword>
<dbReference type="Gene3D" id="3.10.450.70">
    <property type="entry name" value="Disulphide bond isomerase, DsbC/G, N-terminal"/>
    <property type="match status" value="1"/>
</dbReference>
<dbReference type="EMBL" id="ACYU01000050">
    <property type="protein sequence ID" value="EEW07422.1"/>
    <property type="molecule type" value="Genomic_DNA"/>
</dbReference>
<dbReference type="SUPFAM" id="SSF54423">
    <property type="entry name" value="DsbC/DsbG N-terminal domain-like"/>
    <property type="match status" value="1"/>
</dbReference>
<evidence type="ECO:0000256" key="3">
    <source>
        <dbReference type="ARBA" id="ARBA00022729"/>
    </source>
</evidence>
<evidence type="ECO:0000256" key="5">
    <source>
        <dbReference type="ARBA" id="ARBA00023157"/>
    </source>
</evidence>
<dbReference type="Pfam" id="PF13098">
    <property type="entry name" value="Thioredoxin_2"/>
    <property type="match status" value="1"/>
</dbReference>
<comment type="similarity">
    <text evidence="2 7">Belongs to the thioredoxin family. DsbC subfamily.</text>
</comment>
<evidence type="ECO:0000313" key="11">
    <source>
        <dbReference type="Proteomes" id="UP000004827"/>
    </source>
</evidence>
<dbReference type="PROSITE" id="PS00194">
    <property type="entry name" value="THIOREDOXIN_1"/>
    <property type="match status" value="1"/>
</dbReference>
<evidence type="ECO:0000259" key="9">
    <source>
        <dbReference type="Pfam" id="PF13098"/>
    </source>
</evidence>
<accession>D2YCW0</accession>
<dbReference type="Pfam" id="PF10411">
    <property type="entry name" value="DsbC_N"/>
    <property type="match status" value="1"/>
</dbReference>
<dbReference type="InterPro" id="IPR033954">
    <property type="entry name" value="DiS-bond_Isoase_DsbC/G"/>
</dbReference>
<keyword evidence="4 7" id="KW-0574">Periplasm</keyword>
<evidence type="ECO:0000256" key="2">
    <source>
        <dbReference type="ARBA" id="ARBA00009813"/>
    </source>
</evidence>
<evidence type="ECO:0000256" key="6">
    <source>
        <dbReference type="ARBA" id="ARBA00023284"/>
    </source>
</evidence>
<dbReference type="InterPro" id="IPR012336">
    <property type="entry name" value="Thioredoxin-like_fold"/>
</dbReference>
<organism evidence="10 11">
    <name type="scientific">Vibrio mimicus VM603</name>
    <dbReference type="NCBI Taxonomy" id="671074"/>
    <lineage>
        <taxon>Bacteria</taxon>
        <taxon>Pseudomonadati</taxon>
        <taxon>Pseudomonadota</taxon>
        <taxon>Gammaproteobacteria</taxon>
        <taxon>Vibrionales</taxon>
        <taxon>Vibrionaceae</taxon>
        <taxon>Vibrio</taxon>
    </lineage>
</organism>
<dbReference type="SUPFAM" id="SSF52833">
    <property type="entry name" value="Thioredoxin-like"/>
    <property type="match status" value="1"/>
</dbReference>
<feature type="domain" description="Disulphide bond isomerase DsbC/G N-terminal" evidence="8">
    <location>
        <begin position="97"/>
        <end position="157"/>
    </location>
</feature>
<evidence type="ECO:0000256" key="7">
    <source>
        <dbReference type="RuleBase" id="RU364038"/>
    </source>
</evidence>